<evidence type="ECO:0000313" key="2">
    <source>
        <dbReference type="Proteomes" id="UP001174136"/>
    </source>
</evidence>
<dbReference type="Proteomes" id="UP001174136">
    <property type="component" value="Unassembled WGS sequence"/>
</dbReference>
<gene>
    <name evidence="1" type="ORF">N1851_026782</name>
</gene>
<dbReference type="EMBL" id="JAOPHQ010005034">
    <property type="protein sequence ID" value="KAK0137032.1"/>
    <property type="molecule type" value="Genomic_DNA"/>
</dbReference>
<protein>
    <submittedName>
        <fullName evidence="1">Uncharacterized protein</fullName>
    </submittedName>
</protein>
<evidence type="ECO:0000313" key="1">
    <source>
        <dbReference type="EMBL" id="KAK0137032.1"/>
    </source>
</evidence>
<keyword evidence="2" id="KW-1185">Reference proteome</keyword>
<sequence length="141" mass="15517">MLKCISTIDKSRRRMKCGRHFGAAILLLVVLQQKTQDGTRALQMPARSKKSKAAKRRYAEGGLIAVDLGSTAEFALTRKKQVAEFALTRDKEVAEFALPRIKQVAEVVLTRHSQFGKECNKQCGAISLTAVLKSKINEGTG</sequence>
<dbReference type="AlphaFoldDB" id="A0AA47NUV5"/>
<reference evidence="1" key="1">
    <citation type="journal article" date="2023" name="Front. Mar. Sci.">
        <title>A new Merluccius polli reference genome to investigate the effects of global change in West African waters.</title>
        <authorList>
            <person name="Mateo J.L."/>
            <person name="Blanco-Fernandez C."/>
            <person name="Garcia-Vazquez E."/>
            <person name="Machado-Schiaffino G."/>
        </authorList>
    </citation>
    <scope>NUCLEOTIDE SEQUENCE</scope>
    <source>
        <strain evidence="1">C29</strain>
        <tissue evidence="1">Fin</tissue>
    </source>
</reference>
<name>A0AA47NUV5_MERPO</name>
<organism evidence="1 2">
    <name type="scientific">Merluccius polli</name>
    <name type="common">Benguela hake</name>
    <name type="synonym">Merluccius cadenati</name>
    <dbReference type="NCBI Taxonomy" id="89951"/>
    <lineage>
        <taxon>Eukaryota</taxon>
        <taxon>Metazoa</taxon>
        <taxon>Chordata</taxon>
        <taxon>Craniata</taxon>
        <taxon>Vertebrata</taxon>
        <taxon>Euteleostomi</taxon>
        <taxon>Actinopterygii</taxon>
        <taxon>Neopterygii</taxon>
        <taxon>Teleostei</taxon>
        <taxon>Neoteleostei</taxon>
        <taxon>Acanthomorphata</taxon>
        <taxon>Zeiogadaria</taxon>
        <taxon>Gadariae</taxon>
        <taxon>Gadiformes</taxon>
        <taxon>Gadoidei</taxon>
        <taxon>Merlucciidae</taxon>
        <taxon>Merluccius</taxon>
    </lineage>
</organism>
<comment type="caution">
    <text evidence="1">The sequence shown here is derived from an EMBL/GenBank/DDBJ whole genome shotgun (WGS) entry which is preliminary data.</text>
</comment>
<accession>A0AA47NUV5</accession>
<proteinExistence type="predicted"/>